<evidence type="ECO:0000256" key="4">
    <source>
        <dbReference type="ARBA" id="ARBA00022840"/>
    </source>
</evidence>
<dbReference type="AlphaFoldDB" id="A0A4Y5Z7R9"/>
<proteinExistence type="predicted"/>
<dbReference type="GO" id="GO:0003676">
    <property type="term" value="F:nucleic acid binding"/>
    <property type="evidence" value="ECO:0007669"/>
    <property type="project" value="InterPro"/>
</dbReference>
<dbReference type="Pfam" id="PF00270">
    <property type="entry name" value="DEAD"/>
    <property type="match status" value="1"/>
</dbReference>
<evidence type="ECO:0000256" key="3">
    <source>
        <dbReference type="ARBA" id="ARBA00022806"/>
    </source>
</evidence>
<dbReference type="Proteomes" id="UP000316093">
    <property type="component" value="Chromosome"/>
</dbReference>
<evidence type="ECO:0000313" key="8">
    <source>
        <dbReference type="Proteomes" id="UP000316093"/>
    </source>
</evidence>
<reference evidence="7 8" key="1">
    <citation type="submission" date="2019-06" db="EMBL/GenBank/DDBJ databases">
        <title>A complete genome sequence for Luteibacter pinisoli MAH-14.</title>
        <authorList>
            <person name="Baltrus D.A."/>
        </authorList>
    </citation>
    <scope>NUCLEOTIDE SEQUENCE [LARGE SCALE GENOMIC DNA]</scope>
    <source>
        <strain evidence="7 8">MAH-14</strain>
    </source>
</reference>
<dbReference type="PANTHER" id="PTHR47961">
    <property type="entry name" value="DNA POLYMERASE THETA, PUTATIVE (AFU_ORTHOLOGUE AFUA_1G05260)-RELATED"/>
    <property type="match status" value="1"/>
</dbReference>
<dbReference type="PROSITE" id="PS51194">
    <property type="entry name" value="HELICASE_CTER"/>
    <property type="match status" value="1"/>
</dbReference>
<protein>
    <submittedName>
        <fullName evidence="7">DEAD/DEAH box helicase</fullName>
    </submittedName>
</protein>
<evidence type="ECO:0000259" key="6">
    <source>
        <dbReference type="PROSITE" id="PS51194"/>
    </source>
</evidence>
<dbReference type="InterPro" id="IPR014001">
    <property type="entry name" value="Helicase_ATP-bd"/>
</dbReference>
<feature type="domain" description="Helicase ATP-binding" evidence="5">
    <location>
        <begin position="153"/>
        <end position="281"/>
    </location>
</feature>
<dbReference type="SMART" id="SM00490">
    <property type="entry name" value="HELICc"/>
    <property type="match status" value="1"/>
</dbReference>
<dbReference type="OrthoDB" id="9815222at2"/>
<organism evidence="7 8">
    <name type="scientific">Luteibacter pinisoli</name>
    <dbReference type="NCBI Taxonomy" id="2589080"/>
    <lineage>
        <taxon>Bacteria</taxon>
        <taxon>Pseudomonadati</taxon>
        <taxon>Pseudomonadota</taxon>
        <taxon>Gammaproteobacteria</taxon>
        <taxon>Lysobacterales</taxon>
        <taxon>Rhodanobacteraceae</taxon>
        <taxon>Luteibacter</taxon>
    </lineage>
</organism>
<feature type="domain" description="Helicase C-terminal" evidence="6">
    <location>
        <begin position="378"/>
        <end position="567"/>
    </location>
</feature>
<name>A0A4Y5Z7R9_9GAMM</name>
<dbReference type="GO" id="GO:0005524">
    <property type="term" value="F:ATP binding"/>
    <property type="evidence" value="ECO:0007669"/>
    <property type="project" value="UniProtKB-KW"/>
</dbReference>
<dbReference type="RefSeq" id="WP_139984026.1">
    <property type="nucleotide sequence ID" value="NZ_CP041046.1"/>
</dbReference>
<evidence type="ECO:0000256" key="2">
    <source>
        <dbReference type="ARBA" id="ARBA00022801"/>
    </source>
</evidence>
<dbReference type="Gene3D" id="3.40.50.300">
    <property type="entry name" value="P-loop containing nucleotide triphosphate hydrolases"/>
    <property type="match status" value="2"/>
</dbReference>
<evidence type="ECO:0000313" key="7">
    <source>
        <dbReference type="EMBL" id="QDE40375.1"/>
    </source>
</evidence>
<dbReference type="KEGG" id="lpy:FIV34_14735"/>
<dbReference type="InterPro" id="IPR050474">
    <property type="entry name" value="Hel308_SKI2-like"/>
</dbReference>
<dbReference type="PROSITE" id="PS51192">
    <property type="entry name" value="HELICASE_ATP_BIND_1"/>
    <property type="match status" value="1"/>
</dbReference>
<dbReference type="SMART" id="SM00487">
    <property type="entry name" value="DEXDc"/>
    <property type="match status" value="1"/>
</dbReference>
<evidence type="ECO:0000259" key="5">
    <source>
        <dbReference type="PROSITE" id="PS51192"/>
    </source>
</evidence>
<dbReference type="EMBL" id="CP041046">
    <property type="protein sequence ID" value="QDE40375.1"/>
    <property type="molecule type" value="Genomic_DNA"/>
</dbReference>
<keyword evidence="4" id="KW-0067">ATP-binding</keyword>
<dbReference type="PANTHER" id="PTHR47961:SF6">
    <property type="entry name" value="DNA-DIRECTED DNA POLYMERASE"/>
    <property type="match status" value="1"/>
</dbReference>
<dbReference type="SUPFAM" id="SSF52540">
    <property type="entry name" value="P-loop containing nucleoside triphosphate hydrolases"/>
    <property type="match status" value="1"/>
</dbReference>
<gene>
    <name evidence="7" type="ORF">FIV34_14735</name>
</gene>
<keyword evidence="3 7" id="KW-0347">Helicase</keyword>
<dbReference type="InterPro" id="IPR027417">
    <property type="entry name" value="P-loop_NTPase"/>
</dbReference>
<accession>A0A4Y5Z7R9</accession>
<keyword evidence="2" id="KW-0378">Hydrolase</keyword>
<dbReference type="InterPro" id="IPR001650">
    <property type="entry name" value="Helicase_C-like"/>
</dbReference>
<keyword evidence="8" id="KW-1185">Reference proteome</keyword>
<dbReference type="GO" id="GO:0016787">
    <property type="term" value="F:hydrolase activity"/>
    <property type="evidence" value="ECO:0007669"/>
    <property type="project" value="UniProtKB-KW"/>
</dbReference>
<dbReference type="InterPro" id="IPR011545">
    <property type="entry name" value="DEAD/DEAH_box_helicase_dom"/>
</dbReference>
<sequence length="848" mass="92818">MAEGPLQFGKVVAELYALEHRQFARRLGLLGGTQEFVTDEVLRGAITVLDDLTMSREGVDAVSAIVALLWEYASSDQRLLIRSFLVLALTRVGLSPSTFLVDGQIVDDAGEDRRVYSEASLREEIAITLLQADSEIRVGSETFLLSSFQKRLLATIEVAPLVCVSAPTSAGKSFALNLGIARYAHAAQLPVVYVVPTISLVNQVTADIRAVMRKQGLVDWKVSTSGQNIENRHIYVLTQERAIGIFAEGGYSGRIGMLLIDEVQNLERVGHEGELRSKILFDFMRDARSYADKIVICGPRLDEIGMTGESVFDIEAVELDTRVSPVANITYSVNRRGGVAFLTQYRSILRDEVSLRLSDASIVQGQGQSRYTDAFFSYLGHLIESLGDESRNIIFSPTSDQARKTANALAGFSSPGDGAGARSALAKFLGEYVHPEYELVSCVARGVAFHSGKVPPHARLAIEQAFTAGHLKDVACTTTLMQGVNLPATVVLIRNPRLAINQRSGSEGAAALSAYDFANLRGRAGRLSKDFIGRTVALDEESFVTTVQEDLFSDGRKSLRPGYGELFGSVRERVISELGSPQSGSTGTEKFLAGYIRQAIVRHGGDAGAHLASIGISLSLGELSEARAVVEDIRLDRGILMAHRYWDPVDLQYLSDTFYASSIKLPTEVWGRRLAEDLADALNFMATTMPYYYERHLGDRSSGAAISSLARAAQGWCREISLRSMIDASHFSRDEAGQKINDKMGLIFKEVSFGLPALLRPLYSVADINGGFLTSIEAGAYNPVTFWLMSLGLYREIAVSMRLMFAPEIYDLNESAKLEILSRIARGSSSLNTWLRMQVAPIFEHLEV</sequence>
<keyword evidence="1" id="KW-0547">Nucleotide-binding</keyword>
<dbReference type="GO" id="GO:0004386">
    <property type="term" value="F:helicase activity"/>
    <property type="evidence" value="ECO:0007669"/>
    <property type="project" value="UniProtKB-KW"/>
</dbReference>
<evidence type="ECO:0000256" key="1">
    <source>
        <dbReference type="ARBA" id="ARBA00022741"/>
    </source>
</evidence>